<feature type="region of interest" description="Disordered" evidence="1">
    <location>
        <begin position="1"/>
        <end position="33"/>
    </location>
</feature>
<feature type="compositionally biased region" description="Basic and acidic residues" evidence="1">
    <location>
        <begin position="8"/>
        <end position="19"/>
    </location>
</feature>
<keyword evidence="3" id="KW-1185">Reference proteome</keyword>
<evidence type="ECO:0000256" key="1">
    <source>
        <dbReference type="SAM" id="MobiDB-lite"/>
    </source>
</evidence>
<evidence type="ECO:0000313" key="2">
    <source>
        <dbReference type="EMBL" id="KGN65656.1"/>
    </source>
</evidence>
<dbReference type="Proteomes" id="UP000029981">
    <property type="component" value="Chromosome 1"/>
</dbReference>
<proteinExistence type="predicted"/>
<dbReference type="Gramene" id="KGN65656">
    <property type="protein sequence ID" value="KGN65656"/>
    <property type="gene ID" value="Csa_1G479620"/>
</dbReference>
<protein>
    <submittedName>
        <fullName evidence="2">Uncharacterized protein</fullName>
    </submittedName>
</protein>
<reference evidence="2 3" key="1">
    <citation type="journal article" date="2009" name="Nat. Genet.">
        <title>The genome of the cucumber, Cucumis sativus L.</title>
        <authorList>
            <person name="Huang S."/>
            <person name="Li R."/>
            <person name="Zhang Z."/>
            <person name="Li L."/>
            <person name="Gu X."/>
            <person name="Fan W."/>
            <person name="Lucas W.J."/>
            <person name="Wang X."/>
            <person name="Xie B."/>
            <person name="Ni P."/>
            <person name="Ren Y."/>
            <person name="Zhu H."/>
            <person name="Li J."/>
            <person name="Lin K."/>
            <person name="Jin W."/>
            <person name="Fei Z."/>
            <person name="Li G."/>
            <person name="Staub J."/>
            <person name="Kilian A."/>
            <person name="van der Vossen E.A."/>
            <person name="Wu Y."/>
            <person name="Guo J."/>
            <person name="He J."/>
            <person name="Jia Z."/>
            <person name="Ren Y."/>
            <person name="Tian G."/>
            <person name="Lu Y."/>
            <person name="Ruan J."/>
            <person name="Qian W."/>
            <person name="Wang M."/>
            <person name="Huang Q."/>
            <person name="Li B."/>
            <person name="Xuan Z."/>
            <person name="Cao J."/>
            <person name="Asan"/>
            <person name="Wu Z."/>
            <person name="Zhang J."/>
            <person name="Cai Q."/>
            <person name="Bai Y."/>
            <person name="Zhao B."/>
            <person name="Han Y."/>
            <person name="Li Y."/>
            <person name="Li X."/>
            <person name="Wang S."/>
            <person name="Shi Q."/>
            <person name="Liu S."/>
            <person name="Cho W.K."/>
            <person name="Kim J.Y."/>
            <person name="Xu Y."/>
            <person name="Heller-Uszynska K."/>
            <person name="Miao H."/>
            <person name="Cheng Z."/>
            <person name="Zhang S."/>
            <person name="Wu J."/>
            <person name="Yang Y."/>
            <person name="Kang H."/>
            <person name="Li M."/>
            <person name="Liang H."/>
            <person name="Ren X."/>
            <person name="Shi Z."/>
            <person name="Wen M."/>
            <person name="Jian M."/>
            <person name="Yang H."/>
            <person name="Zhang G."/>
            <person name="Yang Z."/>
            <person name="Chen R."/>
            <person name="Liu S."/>
            <person name="Li J."/>
            <person name="Ma L."/>
            <person name="Liu H."/>
            <person name="Zhou Y."/>
            <person name="Zhao J."/>
            <person name="Fang X."/>
            <person name="Li G."/>
            <person name="Fang L."/>
            <person name="Li Y."/>
            <person name="Liu D."/>
            <person name="Zheng H."/>
            <person name="Zhang Y."/>
            <person name="Qin N."/>
            <person name="Li Z."/>
            <person name="Yang G."/>
            <person name="Yang S."/>
            <person name="Bolund L."/>
            <person name="Kristiansen K."/>
            <person name="Zheng H."/>
            <person name="Li S."/>
            <person name="Zhang X."/>
            <person name="Yang H."/>
            <person name="Wang J."/>
            <person name="Sun R."/>
            <person name="Zhang B."/>
            <person name="Jiang S."/>
            <person name="Wang J."/>
            <person name="Du Y."/>
            <person name="Li S."/>
        </authorList>
    </citation>
    <scope>NUCLEOTIDE SEQUENCE [LARGE SCALE GENOMIC DNA]</scope>
    <source>
        <strain evidence="3">cv. 9930</strain>
    </source>
</reference>
<reference evidence="2 3" key="4">
    <citation type="journal article" date="2011" name="BMC Genomics">
        <title>RNA-Seq improves annotation of protein-coding genes in the cucumber genome.</title>
        <authorList>
            <person name="Li Z."/>
            <person name="Zhang Z."/>
            <person name="Yan P."/>
            <person name="Huang S."/>
            <person name="Fei Z."/>
            <person name="Lin K."/>
        </authorList>
    </citation>
    <scope>NUCLEOTIDE SEQUENCE [LARGE SCALE GENOMIC DNA]</scope>
    <source>
        <strain evidence="3">cv. 9930</strain>
    </source>
</reference>
<reference evidence="2 3" key="3">
    <citation type="journal article" date="2010" name="BMC Genomics">
        <title>Transcriptome sequencing and comparative analysis of cucumber flowers with different sex types.</title>
        <authorList>
            <person name="Guo S."/>
            <person name="Zheng Y."/>
            <person name="Joung J.G."/>
            <person name="Liu S."/>
            <person name="Zhang Z."/>
            <person name="Crasta O.R."/>
            <person name="Sobral B.W."/>
            <person name="Xu Y."/>
            <person name="Huang S."/>
            <person name="Fei Z."/>
        </authorList>
    </citation>
    <scope>NUCLEOTIDE SEQUENCE [LARGE SCALE GENOMIC DNA]</scope>
    <source>
        <strain evidence="3">cv. 9930</strain>
    </source>
</reference>
<evidence type="ECO:0000313" key="3">
    <source>
        <dbReference type="Proteomes" id="UP000029981"/>
    </source>
</evidence>
<dbReference type="EMBL" id="CM002922">
    <property type="protein sequence ID" value="KGN65656.1"/>
    <property type="molecule type" value="Genomic_DNA"/>
</dbReference>
<name>A0A0A0M0B1_CUCSA</name>
<organism evidence="2 3">
    <name type="scientific">Cucumis sativus</name>
    <name type="common">Cucumber</name>
    <dbReference type="NCBI Taxonomy" id="3659"/>
    <lineage>
        <taxon>Eukaryota</taxon>
        <taxon>Viridiplantae</taxon>
        <taxon>Streptophyta</taxon>
        <taxon>Embryophyta</taxon>
        <taxon>Tracheophyta</taxon>
        <taxon>Spermatophyta</taxon>
        <taxon>Magnoliopsida</taxon>
        <taxon>eudicotyledons</taxon>
        <taxon>Gunneridae</taxon>
        <taxon>Pentapetalae</taxon>
        <taxon>rosids</taxon>
        <taxon>fabids</taxon>
        <taxon>Cucurbitales</taxon>
        <taxon>Cucurbitaceae</taxon>
        <taxon>Benincaseae</taxon>
        <taxon>Cucumis</taxon>
    </lineage>
</organism>
<gene>
    <name evidence="2" type="ORF">Csa_1G479620</name>
</gene>
<dbReference type="AlphaFoldDB" id="A0A0A0M0B1"/>
<sequence>MTKGRKPLKNEKRTLTVDQRRRKSKPSDLPSEARDSFFSRARAFVSLSSHLLFTLSPFPPLTILINIDPNSLILLQTLGLGLHLHLHSGVSFS</sequence>
<reference evidence="2 3" key="2">
    <citation type="journal article" date="2009" name="PLoS ONE">
        <title>An integrated genetic and cytogenetic map of the cucumber genome.</title>
        <authorList>
            <person name="Ren Y."/>
            <person name="Zhang Z."/>
            <person name="Liu J."/>
            <person name="Staub J.E."/>
            <person name="Han Y."/>
            <person name="Cheng Z."/>
            <person name="Li X."/>
            <person name="Lu J."/>
            <person name="Miao H."/>
            <person name="Kang H."/>
            <person name="Xie B."/>
            <person name="Gu X."/>
            <person name="Wang X."/>
            <person name="Du Y."/>
            <person name="Jin W."/>
            <person name="Huang S."/>
        </authorList>
    </citation>
    <scope>NUCLEOTIDE SEQUENCE [LARGE SCALE GENOMIC DNA]</scope>
    <source>
        <strain evidence="3">cv. 9930</strain>
    </source>
</reference>
<accession>A0A0A0M0B1</accession>